<feature type="domain" description="Exoribonuclease phosphorolytic" evidence="9">
    <location>
        <begin position="45"/>
        <end position="178"/>
    </location>
</feature>
<dbReference type="CDD" id="cd11371">
    <property type="entry name" value="RNase_PH_MTR3"/>
    <property type="match status" value="1"/>
</dbReference>
<dbReference type="GO" id="GO:0000176">
    <property type="term" value="C:nuclear exosome (RNase complex)"/>
    <property type="evidence" value="ECO:0007669"/>
    <property type="project" value="TreeGrafter"/>
</dbReference>
<evidence type="ECO:0000256" key="6">
    <source>
        <dbReference type="ARBA" id="ARBA00022835"/>
    </source>
</evidence>
<dbReference type="InterPro" id="IPR036345">
    <property type="entry name" value="ExoRNase_PH_dom2_sf"/>
</dbReference>
<keyword evidence="6" id="KW-0271">Exosome</keyword>
<reference evidence="10 11" key="1">
    <citation type="journal article" date="2018" name="Sci. Rep.">
        <title>Genomic signatures of local adaptation to the degree of environmental predictability in rotifers.</title>
        <authorList>
            <person name="Franch-Gras L."/>
            <person name="Hahn C."/>
            <person name="Garcia-Roger E.M."/>
            <person name="Carmona M.J."/>
            <person name="Serra M."/>
            <person name="Gomez A."/>
        </authorList>
    </citation>
    <scope>NUCLEOTIDE SEQUENCE [LARGE SCALE GENOMIC DNA]</scope>
    <source>
        <strain evidence="10">HYR1</strain>
    </source>
</reference>
<evidence type="ECO:0000259" key="9">
    <source>
        <dbReference type="Pfam" id="PF01138"/>
    </source>
</evidence>
<keyword evidence="11" id="KW-1185">Reference proteome</keyword>
<dbReference type="GO" id="GO:0005730">
    <property type="term" value="C:nucleolus"/>
    <property type="evidence" value="ECO:0007669"/>
    <property type="project" value="TreeGrafter"/>
</dbReference>
<evidence type="ECO:0000256" key="7">
    <source>
        <dbReference type="ARBA" id="ARBA00022884"/>
    </source>
</evidence>
<evidence type="ECO:0000256" key="2">
    <source>
        <dbReference type="ARBA" id="ARBA00004496"/>
    </source>
</evidence>
<gene>
    <name evidence="10" type="ORF">BpHYR1_037143</name>
</gene>
<evidence type="ECO:0000256" key="3">
    <source>
        <dbReference type="ARBA" id="ARBA00006678"/>
    </source>
</evidence>
<protein>
    <submittedName>
        <fullName evidence="10">Exosome complex component MTR3</fullName>
    </submittedName>
</protein>
<dbReference type="SUPFAM" id="SSF54211">
    <property type="entry name" value="Ribosomal protein S5 domain 2-like"/>
    <property type="match status" value="1"/>
</dbReference>
<dbReference type="AlphaFoldDB" id="A0A3M7T2D8"/>
<evidence type="ECO:0000313" key="11">
    <source>
        <dbReference type="Proteomes" id="UP000276133"/>
    </source>
</evidence>
<comment type="subcellular location">
    <subcellularLocation>
        <location evidence="2">Cytoplasm</location>
    </subcellularLocation>
    <subcellularLocation>
        <location evidence="1">Nucleus</location>
    </subcellularLocation>
</comment>
<dbReference type="InterPro" id="IPR050080">
    <property type="entry name" value="RNase_PH"/>
</dbReference>
<dbReference type="Gene3D" id="3.30.230.70">
    <property type="entry name" value="GHMP Kinase, N-terminal domain"/>
    <property type="match status" value="1"/>
</dbReference>
<name>A0A3M7T2D8_BRAPC</name>
<keyword evidence="8" id="KW-0539">Nucleus</keyword>
<keyword evidence="7" id="KW-0694">RNA-binding</keyword>
<dbReference type="GO" id="GO:0003723">
    <property type="term" value="F:RNA binding"/>
    <property type="evidence" value="ECO:0007669"/>
    <property type="project" value="UniProtKB-KW"/>
</dbReference>
<dbReference type="GO" id="GO:0071051">
    <property type="term" value="P:poly(A)-dependent snoRNA 3'-end processing"/>
    <property type="evidence" value="ECO:0007669"/>
    <property type="project" value="TreeGrafter"/>
</dbReference>
<organism evidence="10 11">
    <name type="scientific">Brachionus plicatilis</name>
    <name type="common">Marine rotifer</name>
    <name type="synonym">Brachionus muelleri</name>
    <dbReference type="NCBI Taxonomy" id="10195"/>
    <lineage>
        <taxon>Eukaryota</taxon>
        <taxon>Metazoa</taxon>
        <taxon>Spiralia</taxon>
        <taxon>Gnathifera</taxon>
        <taxon>Rotifera</taxon>
        <taxon>Eurotatoria</taxon>
        <taxon>Monogononta</taxon>
        <taxon>Pseudotrocha</taxon>
        <taxon>Ploima</taxon>
        <taxon>Brachionidae</taxon>
        <taxon>Brachionus</taxon>
    </lineage>
</organism>
<dbReference type="InterPro" id="IPR001247">
    <property type="entry name" value="ExoRNase_PH_dom1"/>
</dbReference>
<evidence type="ECO:0000256" key="1">
    <source>
        <dbReference type="ARBA" id="ARBA00004123"/>
    </source>
</evidence>
<dbReference type="SUPFAM" id="SSF55666">
    <property type="entry name" value="Ribonuclease PH domain 2-like"/>
    <property type="match status" value="1"/>
</dbReference>
<comment type="similarity">
    <text evidence="3">Belongs to the RNase PH family.</text>
</comment>
<dbReference type="OrthoDB" id="2504340at2759"/>
<evidence type="ECO:0000256" key="5">
    <source>
        <dbReference type="ARBA" id="ARBA00022552"/>
    </source>
</evidence>
<dbReference type="GO" id="GO:0071028">
    <property type="term" value="P:nuclear mRNA surveillance"/>
    <property type="evidence" value="ECO:0007669"/>
    <property type="project" value="TreeGrafter"/>
</dbReference>
<dbReference type="GO" id="GO:0006364">
    <property type="term" value="P:rRNA processing"/>
    <property type="evidence" value="ECO:0007669"/>
    <property type="project" value="UniProtKB-KW"/>
</dbReference>
<dbReference type="PANTHER" id="PTHR11953:SF2">
    <property type="entry name" value="EXOSOME COMPLEX COMPONENT MTR3"/>
    <property type="match status" value="1"/>
</dbReference>
<sequence>MSRDLPDETWDPLVFLEPDCCQNLLENRKKNLGKNEENTDSSQGIFLKTDCVNEASGSSYIEMGNAKVLCSVYGPREIPRRDDYDFKVANLNCEFRFASFSCFMQRKGTLSQRDQTLDEKNFSSIIEEALKPSILLHKYPKSQIDMYILCIQNDIDSRNIICASVIAASMALANASIELYDLVSSFTYSPINMTVSYMPQLNQVTSIFFSNESNGAFLSTDLFKSHIKESIENCKKVYSFMRHVLLNSNFYENLKNGLDHEMEKTNIS</sequence>
<dbReference type="InterPro" id="IPR020568">
    <property type="entry name" value="Ribosomal_Su5_D2-typ_SF"/>
</dbReference>
<dbReference type="Pfam" id="PF01138">
    <property type="entry name" value="RNase_PH"/>
    <property type="match status" value="1"/>
</dbReference>
<comment type="caution">
    <text evidence="10">The sequence shown here is derived from an EMBL/GenBank/DDBJ whole genome shotgun (WGS) entry which is preliminary data.</text>
</comment>
<dbReference type="InterPro" id="IPR027408">
    <property type="entry name" value="PNPase/RNase_PH_dom_sf"/>
</dbReference>
<dbReference type="EMBL" id="REGN01000419">
    <property type="protein sequence ID" value="RNA42059.1"/>
    <property type="molecule type" value="Genomic_DNA"/>
</dbReference>
<proteinExistence type="inferred from homology"/>
<keyword evidence="5" id="KW-0698">rRNA processing</keyword>
<dbReference type="PANTHER" id="PTHR11953">
    <property type="entry name" value="EXOSOME COMPLEX COMPONENT"/>
    <property type="match status" value="1"/>
</dbReference>
<accession>A0A3M7T2D8</accession>
<dbReference type="GO" id="GO:0016075">
    <property type="term" value="P:rRNA catabolic process"/>
    <property type="evidence" value="ECO:0007669"/>
    <property type="project" value="TreeGrafter"/>
</dbReference>
<dbReference type="GO" id="GO:0000177">
    <property type="term" value="C:cytoplasmic exosome (RNase complex)"/>
    <property type="evidence" value="ECO:0007669"/>
    <property type="project" value="TreeGrafter"/>
</dbReference>
<keyword evidence="4" id="KW-0963">Cytoplasm</keyword>
<dbReference type="Proteomes" id="UP000276133">
    <property type="component" value="Unassembled WGS sequence"/>
</dbReference>
<evidence type="ECO:0000313" key="10">
    <source>
        <dbReference type="EMBL" id="RNA42059.1"/>
    </source>
</evidence>
<dbReference type="STRING" id="10195.A0A3M7T2D8"/>
<evidence type="ECO:0000256" key="8">
    <source>
        <dbReference type="ARBA" id="ARBA00023242"/>
    </source>
</evidence>
<dbReference type="GO" id="GO:0034475">
    <property type="term" value="P:U4 snRNA 3'-end processing"/>
    <property type="evidence" value="ECO:0007669"/>
    <property type="project" value="TreeGrafter"/>
</dbReference>
<evidence type="ECO:0000256" key="4">
    <source>
        <dbReference type="ARBA" id="ARBA00022490"/>
    </source>
</evidence>